<protein>
    <submittedName>
        <fullName evidence="1">Uncharacterized protein</fullName>
    </submittedName>
</protein>
<evidence type="ECO:0000313" key="1">
    <source>
        <dbReference type="EMBL" id="STZ63806.1"/>
    </source>
</evidence>
<sequence>MTTKPQIDTISMEVRAHNKDEALEVAHKCNQHMCEGKFSYFLTERLAFNQYLVVLAHNEDEALEAQDRFHERNNDC</sequence>
<evidence type="ECO:0000313" key="2">
    <source>
        <dbReference type="Proteomes" id="UP000254437"/>
    </source>
</evidence>
<dbReference type="RefSeq" id="WP_115008101.1">
    <property type="nucleotide sequence ID" value="NZ_UGQU01000003.1"/>
</dbReference>
<proteinExistence type="predicted"/>
<dbReference type="Proteomes" id="UP000254437">
    <property type="component" value="Unassembled WGS sequence"/>
</dbReference>
<dbReference type="AlphaFoldDB" id="A0A378TSR6"/>
<gene>
    <name evidence="1" type="ORF">NCTC10359_02247</name>
</gene>
<organism evidence="1 2">
    <name type="scientific">Moraxella lacunata</name>
    <dbReference type="NCBI Taxonomy" id="477"/>
    <lineage>
        <taxon>Bacteria</taxon>
        <taxon>Pseudomonadati</taxon>
        <taxon>Pseudomonadota</taxon>
        <taxon>Gammaproteobacteria</taxon>
        <taxon>Moraxellales</taxon>
        <taxon>Moraxellaceae</taxon>
        <taxon>Moraxella</taxon>
    </lineage>
</organism>
<name>A0A378TSR6_MORLA</name>
<dbReference type="EMBL" id="UGQU01000003">
    <property type="protein sequence ID" value="STZ63806.1"/>
    <property type="molecule type" value="Genomic_DNA"/>
</dbReference>
<accession>A0A378TSR6</accession>
<reference evidence="1 2" key="1">
    <citation type="submission" date="2018-06" db="EMBL/GenBank/DDBJ databases">
        <authorList>
            <consortium name="Pathogen Informatics"/>
            <person name="Doyle S."/>
        </authorList>
    </citation>
    <scope>NUCLEOTIDE SEQUENCE [LARGE SCALE GENOMIC DNA]</scope>
    <source>
        <strain evidence="1 2">NCTC10359</strain>
    </source>
</reference>